<accession>A0A9L0KCY4</accession>
<reference evidence="1 2" key="1">
    <citation type="journal article" date="2020" name="Nat. Commun.">
        <title>Donkey genomes provide new insights into domestication and selection for coat color.</title>
        <authorList>
            <person name="Wang"/>
            <person name="C."/>
            <person name="Li"/>
            <person name="H."/>
            <person name="Guo"/>
            <person name="Y."/>
            <person name="Huang"/>
            <person name="J."/>
            <person name="Sun"/>
            <person name="Y."/>
            <person name="Min"/>
            <person name="J."/>
            <person name="Wang"/>
            <person name="J."/>
            <person name="Fang"/>
            <person name="X."/>
            <person name="Zhao"/>
            <person name="Z."/>
            <person name="Wang"/>
            <person name="S."/>
            <person name="Zhang"/>
            <person name="Y."/>
            <person name="Liu"/>
            <person name="Q."/>
            <person name="Jiang"/>
            <person name="Q."/>
            <person name="Wang"/>
            <person name="X."/>
            <person name="Guo"/>
            <person name="Y."/>
            <person name="Yang"/>
            <person name="C."/>
            <person name="Wang"/>
            <person name="Y."/>
            <person name="Tian"/>
            <person name="F."/>
            <person name="Zhuang"/>
            <person name="G."/>
            <person name="Fan"/>
            <person name="Y."/>
            <person name="Gao"/>
            <person name="Q."/>
            <person name="Li"/>
            <person name="Y."/>
            <person name="Ju"/>
            <person name="Z."/>
            <person name="Li"/>
            <person name="J."/>
            <person name="Li"/>
            <person name="R."/>
            <person name="Hou"/>
            <person name="M."/>
            <person name="Yang"/>
            <person name="G."/>
            <person name="Liu"/>
            <person name="G."/>
            <person name="Liu"/>
            <person name="W."/>
            <person name="Guo"/>
            <person name="J."/>
            <person name="Pan"/>
            <person name="S."/>
            <person name="Fan"/>
            <person name="G."/>
            <person name="Zhang"/>
            <person name="W."/>
            <person name="Zhang"/>
            <person name="R."/>
            <person name="Yu"/>
            <person name="J."/>
            <person name="Zhang"/>
            <person name="X."/>
            <person name="Yin"/>
            <person name="Q."/>
            <person name="Ji"/>
            <person name="C."/>
            <person name="Jin"/>
            <person name="Y."/>
            <person name="Yue"/>
            <person name="G."/>
            <person name="Liu"/>
            <person name="M."/>
            <person name="Xu"/>
            <person name="J."/>
            <person name="Liu"/>
            <person name="S."/>
            <person name="Jordana"/>
            <person name="J."/>
            <person name="Noce"/>
            <person name="A."/>
            <person name="Amills"/>
            <person name="M."/>
            <person name="Wu"/>
            <person name="D.D."/>
            <person name="Li"/>
            <person name="S."/>
            <person name="Zhou"/>
            <person name="X. and Zhong"/>
            <person name="J."/>
        </authorList>
    </citation>
    <scope>NUCLEOTIDE SEQUENCE [LARGE SCALE GENOMIC DNA]</scope>
</reference>
<organism evidence="1 2">
    <name type="scientific">Equus asinus</name>
    <name type="common">Donkey</name>
    <name type="synonym">Equus africanus asinus</name>
    <dbReference type="NCBI Taxonomy" id="9793"/>
    <lineage>
        <taxon>Eukaryota</taxon>
        <taxon>Metazoa</taxon>
        <taxon>Chordata</taxon>
        <taxon>Craniata</taxon>
        <taxon>Vertebrata</taxon>
        <taxon>Euteleostomi</taxon>
        <taxon>Mammalia</taxon>
        <taxon>Eutheria</taxon>
        <taxon>Laurasiatheria</taxon>
        <taxon>Perissodactyla</taxon>
        <taxon>Equidae</taxon>
        <taxon>Equus</taxon>
    </lineage>
</organism>
<keyword evidence="2" id="KW-1185">Reference proteome</keyword>
<evidence type="ECO:0000313" key="2">
    <source>
        <dbReference type="Proteomes" id="UP000694387"/>
    </source>
</evidence>
<dbReference type="Ensembl" id="ENSEAST00005041739.1">
    <property type="protein sequence ID" value="ENSEASP00005043478.1"/>
    <property type="gene ID" value="ENSEASG00005038489.1"/>
</dbReference>
<dbReference type="GO" id="GO:0003735">
    <property type="term" value="F:structural constituent of ribosome"/>
    <property type="evidence" value="ECO:0007669"/>
    <property type="project" value="InterPro"/>
</dbReference>
<dbReference type="Proteomes" id="UP000694387">
    <property type="component" value="Chromosome 7"/>
</dbReference>
<dbReference type="Ensembl" id="ENSEAST00005079750.1">
    <property type="protein sequence ID" value="ENSEASP00005054770.1"/>
    <property type="gene ID" value="ENSEASG00005038489.1"/>
</dbReference>
<dbReference type="Gene3D" id="3.90.930.12">
    <property type="entry name" value="Ribosomal protein L6, alpha-beta domain"/>
    <property type="match status" value="1"/>
</dbReference>
<sequence>MKTIFNNQTVNNPGNVNITLKGSTVIEMDPKGTLRRDFSHINVDLGLLGKKKTRLRVDNGGEIEKTGCGSQ</sequence>
<dbReference type="SUPFAM" id="SSF56053">
    <property type="entry name" value="Ribosomal protein L6"/>
    <property type="match status" value="1"/>
</dbReference>
<protein>
    <submittedName>
        <fullName evidence="1">Uncharacterized protein</fullName>
    </submittedName>
</protein>
<dbReference type="InterPro" id="IPR036789">
    <property type="entry name" value="Ribosomal_uL6-like_a/b-dom_sf"/>
</dbReference>
<dbReference type="Ensembl" id="ENSEAST00005071853.1">
    <property type="protein sequence ID" value="ENSEASP00005059110.1"/>
    <property type="gene ID" value="ENSEASG00005038489.1"/>
</dbReference>
<evidence type="ECO:0000313" key="1">
    <source>
        <dbReference type="Ensembl" id="ENSEASP00005059110.1"/>
    </source>
</evidence>
<reference evidence="1" key="2">
    <citation type="submission" date="2025-05" db="UniProtKB">
        <authorList>
            <consortium name="Ensembl"/>
        </authorList>
    </citation>
    <scope>IDENTIFICATION</scope>
</reference>
<dbReference type="GO" id="GO:0005840">
    <property type="term" value="C:ribosome"/>
    <property type="evidence" value="ECO:0007669"/>
    <property type="project" value="InterPro"/>
</dbReference>
<proteinExistence type="predicted"/>
<name>A0A9L0KCY4_EQUAS</name>
<dbReference type="GO" id="GO:0019843">
    <property type="term" value="F:rRNA binding"/>
    <property type="evidence" value="ECO:0007669"/>
    <property type="project" value="InterPro"/>
</dbReference>
<dbReference type="GO" id="GO:0006412">
    <property type="term" value="P:translation"/>
    <property type="evidence" value="ECO:0007669"/>
    <property type="project" value="InterPro"/>
</dbReference>
<dbReference type="AlphaFoldDB" id="A0A9L0KCY4"/>